<protein>
    <recommendedName>
        <fullName evidence="2">LysR substrate-binding domain-containing protein</fullName>
    </recommendedName>
</protein>
<proteinExistence type="predicted"/>
<name>F4N5X5_YEREN</name>
<organism evidence="1">
    <name type="scientific">Yersinia enterocolitica W22703</name>
    <dbReference type="NCBI Taxonomy" id="913028"/>
    <lineage>
        <taxon>Bacteria</taxon>
        <taxon>Pseudomonadati</taxon>
        <taxon>Pseudomonadota</taxon>
        <taxon>Gammaproteobacteria</taxon>
        <taxon>Enterobacterales</taxon>
        <taxon>Yersiniaceae</taxon>
        <taxon>Yersinia</taxon>
    </lineage>
</organism>
<reference evidence="1" key="1">
    <citation type="journal article" date="2011" name="BMC Genomics">
        <title>Shotgun sequencing of Yersinia enterocolitica strain W22703 (biotype 2, serotype O:9): genomic evidence for oscillation between invertebrates and mammals.</title>
        <authorList>
            <person name="Fuchs T.M."/>
            <person name="Brandt K."/>
            <person name="Starke M."/>
            <person name="Rattei T."/>
        </authorList>
    </citation>
    <scope>NUCLEOTIDE SEQUENCE</scope>
</reference>
<dbReference type="Gene3D" id="3.40.190.290">
    <property type="match status" value="1"/>
</dbReference>
<sequence length="63" mass="6864">MANTCPALSLVNDLSGELKEVLAGHSSGEMPISALWPKNRQLLPKIRYVMDELVRAAETGLLD</sequence>
<gene>
    <name evidence="1" type="ORF">YEW_KX46240</name>
</gene>
<dbReference type="SUPFAM" id="SSF53850">
    <property type="entry name" value="Periplasmic binding protein-like II"/>
    <property type="match status" value="1"/>
</dbReference>
<accession>F4N5X5</accession>
<evidence type="ECO:0008006" key="2">
    <source>
        <dbReference type="Google" id="ProtNLM"/>
    </source>
</evidence>
<dbReference type="AlphaFoldDB" id="F4N5X5"/>
<dbReference type="EMBL" id="FR718729">
    <property type="protein sequence ID" value="CBX73483.1"/>
    <property type="molecule type" value="Genomic_DNA"/>
</dbReference>
<evidence type="ECO:0000313" key="1">
    <source>
        <dbReference type="EMBL" id="CBX73483.1"/>
    </source>
</evidence>